<keyword evidence="3" id="KW-1185">Reference proteome</keyword>
<dbReference type="GO" id="GO:0042910">
    <property type="term" value="F:xenobiotic transmembrane transporter activity"/>
    <property type="evidence" value="ECO:0007669"/>
    <property type="project" value="TreeGrafter"/>
</dbReference>
<evidence type="ECO:0000313" key="3">
    <source>
        <dbReference type="Proteomes" id="UP000032566"/>
    </source>
</evidence>
<proteinExistence type="predicted"/>
<dbReference type="RefSeq" id="WP_044400636.1">
    <property type="nucleotide sequence ID" value="NZ_JXYQ01000056.1"/>
</dbReference>
<dbReference type="Gene3D" id="3.30.70.1320">
    <property type="entry name" value="Multidrug efflux transporter AcrB pore domain like"/>
    <property type="match status" value="1"/>
</dbReference>
<keyword evidence="1" id="KW-0472">Membrane</keyword>
<dbReference type="InterPro" id="IPR001036">
    <property type="entry name" value="Acrflvin-R"/>
</dbReference>
<dbReference type="PRINTS" id="PR00702">
    <property type="entry name" value="ACRIFLAVINRP"/>
</dbReference>
<evidence type="ECO:0008006" key="4">
    <source>
        <dbReference type="Google" id="ProtNLM"/>
    </source>
</evidence>
<keyword evidence="1" id="KW-0812">Transmembrane</keyword>
<feature type="transmembrane region" description="Helical" evidence="1">
    <location>
        <begin position="12"/>
        <end position="29"/>
    </location>
</feature>
<dbReference type="PANTHER" id="PTHR32063">
    <property type="match status" value="1"/>
</dbReference>
<evidence type="ECO:0000313" key="2">
    <source>
        <dbReference type="EMBL" id="KJA09608.1"/>
    </source>
</evidence>
<dbReference type="Gene3D" id="1.20.1640.10">
    <property type="entry name" value="Multidrug efflux transporter AcrB transmembrane domain"/>
    <property type="match status" value="1"/>
</dbReference>
<dbReference type="PANTHER" id="PTHR32063:SF0">
    <property type="entry name" value="SWARMING MOTILITY PROTEIN SWRC"/>
    <property type="match status" value="1"/>
</dbReference>
<name>A0A0D7K8W4_9BURK</name>
<dbReference type="Pfam" id="PF00873">
    <property type="entry name" value="ACR_tran"/>
    <property type="match status" value="1"/>
</dbReference>
<dbReference type="Gene3D" id="3.30.70.1430">
    <property type="entry name" value="Multidrug efflux transporter AcrB pore domain"/>
    <property type="match status" value="1"/>
</dbReference>
<comment type="caution">
    <text evidence="2">The sequence shown here is derived from an EMBL/GenBank/DDBJ whole genome shotgun (WGS) entry which is preliminary data.</text>
</comment>
<reference evidence="2 3" key="1">
    <citation type="submission" date="2014-12" db="EMBL/GenBank/DDBJ databases">
        <title>Isolation of bacteria from lake water.</title>
        <authorList>
            <person name="Sheng K.-Y."/>
            <person name="Chin P.-S."/>
            <person name="Chan K.-G."/>
            <person name="Tan G.S."/>
        </authorList>
    </citation>
    <scope>NUCLEOTIDE SEQUENCE [LARGE SCALE GENOMIC DNA]</scope>
    <source>
        <strain evidence="2 3">KY4</strain>
    </source>
</reference>
<dbReference type="EMBL" id="JXYQ01000056">
    <property type="protein sequence ID" value="KJA09608.1"/>
    <property type="molecule type" value="Genomic_DNA"/>
</dbReference>
<feature type="non-terminal residue" evidence="2">
    <location>
        <position position="159"/>
    </location>
</feature>
<accession>A0A0D7K8W4</accession>
<keyword evidence="1" id="KW-1133">Transmembrane helix</keyword>
<dbReference type="AlphaFoldDB" id="A0A0D7K8W4"/>
<dbReference type="SUPFAM" id="SSF82693">
    <property type="entry name" value="Multidrug efflux transporter AcrB pore domain, PN1, PN2, PC1 and PC2 subdomains"/>
    <property type="match status" value="1"/>
</dbReference>
<gene>
    <name evidence="2" type="ORF">RP29_15790</name>
</gene>
<dbReference type="Proteomes" id="UP000032566">
    <property type="component" value="Unassembled WGS sequence"/>
</dbReference>
<sequence>MWFTQVSLKNPVFATMVMLAIVVLGLFSYQRLKVDQFPNIDFPVVVVTVDYPGASPEIVESEVTKKIEEGVNSIAGINALTSRSYEGTAVVIIEFQLHIDGRKAAEDVREKVATVRPNLRTEVKEPRVLRFDPASRPVWSLAVLPDDKAGATANAAAPS</sequence>
<protein>
    <recommendedName>
        <fullName evidence="4">Efflux RND transporter permease subunit</fullName>
    </recommendedName>
</protein>
<dbReference type="GO" id="GO:0005886">
    <property type="term" value="C:plasma membrane"/>
    <property type="evidence" value="ECO:0007669"/>
    <property type="project" value="TreeGrafter"/>
</dbReference>
<dbReference type="STRING" id="80878.RP29_15790"/>
<organism evidence="2 3">
    <name type="scientific">Acidovorax temperans</name>
    <dbReference type="NCBI Taxonomy" id="80878"/>
    <lineage>
        <taxon>Bacteria</taxon>
        <taxon>Pseudomonadati</taxon>
        <taxon>Pseudomonadota</taxon>
        <taxon>Betaproteobacteria</taxon>
        <taxon>Burkholderiales</taxon>
        <taxon>Comamonadaceae</taxon>
        <taxon>Acidovorax</taxon>
    </lineage>
</organism>
<evidence type="ECO:0000256" key="1">
    <source>
        <dbReference type="SAM" id="Phobius"/>
    </source>
</evidence>